<dbReference type="Proteomes" id="UP001373714">
    <property type="component" value="Unassembled WGS sequence"/>
</dbReference>
<feature type="region of interest" description="Disordered" evidence="1">
    <location>
        <begin position="21"/>
        <end position="101"/>
    </location>
</feature>
<organism evidence="2 3">
    <name type="scientific">Orbilia blumenaviensis</name>
    <dbReference type="NCBI Taxonomy" id="1796055"/>
    <lineage>
        <taxon>Eukaryota</taxon>
        <taxon>Fungi</taxon>
        <taxon>Dikarya</taxon>
        <taxon>Ascomycota</taxon>
        <taxon>Pezizomycotina</taxon>
        <taxon>Orbiliomycetes</taxon>
        <taxon>Orbiliales</taxon>
        <taxon>Orbiliaceae</taxon>
        <taxon>Orbilia</taxon>
    </lineage>
</organism>
<dbReference type="AlphaFoldDB" id="A0AAV9VM92"/>
<dbReference type="EMBL" id="JAVHNS010000003">
    <property type="protein sequence ID" value="KAK6360910.1"/>
    <property type="molecule type" value="Genomic_DNA"/>
</dbReference>
<comment type="caution">
    <text evidence="2">The sequence shown here is derived from an EMBL/GenBank/DDBJ whole genome shotgun (WGS) entry which is preliminary data.</text>
</comment>
<protein>
    <submittedName>
        <fullName evidence="2">Uncharacterized protein</fullName>
    </submittedName>
</protein>
<name>A0AAV9VM92_9PEZI</name>
<evidence type="ECO:0000256" key="1">
    <source>
        <dbReference type="SAM" id="MobiDB-lite"/>
    </source>
</evidence>
<gene>
    <name evidence="2" type="ORF">TWF730_007025</name>
</gene>
<feature type="compositionally biased region" description="Gly residues" evidence="1">
    <location>
        <begin position="28"/>
        <end position="38"/>
    </location>
</feature>
<keyword evidence="3" id="KW-1185">Reference proteome</keyword>
<sequence>MPCGRGARRLTTISGRLRRLGLQDESVHGGGRVEGAEGGYDSAADSDYEGEGEGEEEEEGEEANNAEDEADVVETAINDIKESDLEEPLRRTAGRSRYSDF</sequence>
<evidence type="ECO:0000313" key="3">
    <source>
        <dbReference type="Proteomes" id="UP001373714"/>
    </source>
</evidence>
<feature type="compositionally biased region" description="Basic and acidic residues" evidence="1">
    <location>
        <begin position="79"/>
        <end position="90"/>
    </location>
</feature>
<accession>A0AAV9VM92</accession>
<reference evidence="2 3" key="1">
    <citation type="submission" date="2019-10" db="EMBL/GenBank/DDBJ databases">
        <authorList>
            <person name="Palmer J.M."/>
        </authorList>
    </citation>
    <scope>NUCLEOTIDE SEQUENCE [LARGE SCALE GENOMIC DNA]</scope>
    <source>
        <strain evidence="2 3">TWF730</strain>
    </source>
</reference>
<evidence type="ECO:0000313" key="2">
    <source>
        <dbReference type="EMBL" id="KAK6360910.1"/>
    </source>
</evidence>
<feature type="compositionally biased region" description="Acidic residues" evidence="1">
    <location>
        <begin position="44"/>
        <end position="72"/>
    </location>
</feature>
<proteinExistence type="predicted"/>